<evidence type="ECO:0000256" key="8">
    <source>
        <dbReference type="PIRSR" id="PIRSR016262-3"/>
    </source>
</evidence>
<dbReference type="PANTHER" id="PTHR10993:SF7">
    <property type="entry name" value="LIPOYLTRANSFERASE 2, MITOCHONDRIAL-RELATED"/>
    <property type="match status" value="1"/>
</dbReference>
<dbReference type="Proteomes" id="UP000006365">
    <property type="component" value="Chromosome"/>
</dbReference>
<dbReference type="EMBL" id="CP002364">
    <property type="protein sequence ID" value="ADW17651.1"/>
    <property type="molecule type" value="Genomic_DNA"/>
</dbReference>
<dbReference type="HAMAP" id="MF_00013">
    <property type="entry name" value="LipB"/>
    <property type="match status" value="1"/>
</dbReference>
<accession>A0A7U4DP05</accession>
<evidence type="ECO:0000256" key="3">
    <source>
        <dbReference type="ARBA" id="ARBA00023315"/>
    </source>
</evidence>
<dbReference type="Pfam" id="PF21948">
    <property type="entry name" value="LplA-B_cat"/>
    <property type="match status" value="1"/>
</dbReference>
<comment type="miscellaneous">
    <text evidence="5">In the reaction, the free carboxyl group of octanoic acid is attached via an amide linkage to the epsilon-amino group of a specific lysine residue of lipoyl domains of lipoate-dependent enzymes.</text>
</comment>
<feature type="site" description="Lowers pKa of active site Cys" evidence="5 8">
    <location>
        <position position="130"/>
    </location>
</feature>
<dbReference type="AlphaFoldDB" id="A0A7U4DP05"/>
<dbReference type="SUPFAM" id="SSF55681">
    <property type="entry name" value="Class II aaRS and biotin synthetases"/>
    <property type="match status" value="1"/>
</dbReference>
<evidence type="ECO:0000256" key="5">
    <source>
        <dbReference type="HAMAP-Rule" id="MF_00013"/>
    </source>
</evidence>
<dbReference type="GO" id="GO:0033819">
    <property type="term" value="F:lipoyl(octanoyl) transferase activity"/>
    <property type="evidence" value="ECO:0007669"/>
    <property type="project" value="UniProtKB-EC"/>
</dbReference>
<dbReference type="KEGG" id="dpr:Despr_1497"/>
<evidence type="ECO:0000256" key="4">
    <source>
        <dbReference type="ARBA" id="ARBA00024732"/>
    </source>
</evidence>
<dbReference type="GO" id="GO:0016874">
    <property type="term" value="F:ligase activity"/>
    <property type="evidence" value="ECO:0007669"/>
    <property type="project" value="UniProtKB-KW"/>
</dbReference>
<comment type="pathway">
    <text evidence="1 5 6">Protein modification; protein lipoylation via endogenous pathway; protein N(6)-(lipoyl)lysine from octanoyl-[acyl-carrier-protein]: step 1/2.</text>
</comment>
<keyword evidence="10" id="KW-0436">Ligase</keyword>
<feature type="active site" description="Acyl-thioester intermediate" evidence="5 7">
    <location>
        <position position="164"/>
    </location>
</feature>
<dbReference type="PIRSF" id="PIRSF016262">
    <property type="entry name" value="LPLase"/>
    <property type="match status" value="1"/>
</dbReference>
<dbReference type="RefSeq" id="WP_015724192.1">
    <property type="nucleotide sequence ID" value="NC_014972.1"/>
</dbReference>
<evidence type="ECO:0000256" key="6">
    <source>
        <dbReference type="PIRNR" id="PIRNR016262"/>
    </source>
</evidence>
<dbReference type="InterPro" id="IPR004143">
    <property type="entry name" value="BPL_LPL_catalytic"/>
</dbReference>
<dbReference type="NCBIfam" id="TIGR00214">
    <property type="entry name" value="lipB"/>
    <property type="match status" value="1"/>
</dbReference>
<comment type="function">
    <text evidence="4 5 6">Catalyzes the transfer of endogenously produced octanoic acid from octanoyl-acyl-carrier-protein onto the lipoyl domains of lipoate-dependent enzymes. Lipoyl-ACP can also act as a substrate although octanoyl-ACP is likely to be the physiological substrate.</text>
</comment>
<name>A0A7U4DP05_DESPD</name>
<dbReference type="InterPro" id="IPR045864">
    <property type="entry name" value="aa-tRNA-synth_II/BPL/LPL"/>
</dbReference>
<dbReference type="UniPathway" id="UPA00538">
    <property type="reaction ID" value="UER00592"/>
</dbReference>
<dbReference type="GO" id="GO:0005737">
    <property type="term" value="C:cytoplasm"/>
    <property type="evidence" value="ECO:0007669"/>
    <property type="project" value="UniProtKB-SubCell"/>
</dbReference>
<comment type="similarity">
    <text evidence="5 6">Belongs to the LipB family.</text>
</comment>
<feature type="domain" description="BPL/LPL catalytic" evidence="9">
    <location>
        <begin position="28"/>
        <end position="203"/>
    </location>
</feature>
<evidence type="ECO:0000259" key="9">
    <source>
        <dbReference type="PROSITE" id="PS51733"/>
    </source>
</evidence>
<dbReference type="PROSITE" id="PS51733">
    <property type="entry name" value="BPL_LPL_CATALYTIC"/>
    <property type="match status" value="1"/>
</dbReference>
<evidence type="ECO:0000313" key="10">
    <source>
        <dbReference type="EMBL" id="ADW17651.1"/>
    </source>
</evidence>
<reference evidence="10 11" key="1">
    <citation type="journal article" date="2011" name="Stand. Genomic Sci.">
        <title>Complete genome sequence of Desulfobulbus propionicus type strain (1pr3).</title>
        <authorList>
            <person name="Pagani I."/>
            <person name="Lapidus A."/>
            <person name="Nolan M."/>
            <person name="Lucas S."/>
            <person name="Hammon N."/>
            <person name="Deshpande S."/>
            <person name="Cheng J.F."/>
            <person name="Chertkov O."/>
            <person name="Davenport K."/>
            <person name="Tapia R."/>
            <person name="Han C."/>
            <person name="Goodwin L."/>
            <person name="Pitluck S."/>
            <person name="Liolios K."/>
            <person name="Mavromatis K."/>
            <person name="Ivanova N."/>
            <person name="Mikhailova N."/>
            <person name="Pati A."/>
            <person name="Chen A."/>
            <person name="Palaniappan K."/>
            <person name="Land M."/>
            <person name="Hauser L."/>
            <person name="Chang Y.J."/>
            <person name="Jeffries C.D."/>
            <person name="Detter J.C."/>
            <person name="Brambilla E."/>
            <person name="Kannan K.P."/>
            <person name="Djao O.D."/>
            <person name="Rohde M."/>
            <person name="Pukall R."/>
            <person name="Spring S."/>
            <person name="Goker M."/>
            <person name="Sikorski J."/>
            <person name="Woyke T."/>
            <person name="Bristow J."/>
            <person name="Eisen J.A."/>
            <person name="Markowitz V."/>
            <person name="Hugenholtz P."/>
            <person name="Kyrpides N.C."/>
            <person name="Klenk H.P."/>
        </authorList>
    </citation>
    <scope>NUCLEOTIDE SEQUENCE [LARGE SCALE GENOMIC DNA]</scope>
    <source>
        <strain evidence="11">ATCC 33891 / DSM 2032 / 1pr3</strain>
    </source>
</reference>
<organism evidence="10 11">
    <name type="scientific">Desulfobulbus propionicus (strain ATCC 33891 / DSM 2032 / VKM B-1956 / 1pr3)</name>
    <dbReference type="NCBI Taxonomy" id="577650"/>
    <lineage>
        <taxon>Bacteria</taxon>
        <taxon>Pseudomonadati</taxon>
        <taxon>Thermodesulfobacteriota</taxon>
        <taxon>Desulfobulbia</taxon>
        <taxon>Desulfobulbales</taxon>
        <taxon>Desulfobulbaceae</taxon>
        <taxon>Desulfobulbus</taxon>
    </lineage>
</organism>
<comment type="subcellular location">
    <subcellularLocation>
        <location evidence="5">Cytoplasm</location>
    </subcellularLocation>
</comment>
<evidence type="ECO:0000256" key="1">
    <source>
        <dbReference type="ARBA" id="ARBA00004821"/>
    </source>
</evidence>
<dbReference type="InterPro" id="IPR000544">
    <property type="entry name" value="Octanoyltransferase"/>
</dbReference>
<protein>
    <recommendedName>
        <fullName evidence="5 6">Octanoyltransferase</fullName>
        <ecNumber evidence="5 6">2.3.1.181</ecNumber>
    </recommendedName>
    <alternativeName>
        <fullName evidence="5">Lipoate-protein ligase B</fullName>
    </alternativeName>
    <alternativeName>
        <fullName evidence="5">Lipoyl/octanoyl transferase</fullName>
    </alternativeName>
    <alternativeName>
        <fullName evidence="5">Octanoyl-[acyl-carrier-protein]-protein N-octanoyltransferase</fullName>
    </alternativeName>
</protein>
<keyword evidence="11" id="KW-1185">Reference proteome</keyword>
<dbReference type="GO" id="GO:0009249">
    <property type="term" value="P:protein lipoylation"/>
    <property type="evidence" value="ECO:0007669"/>
    <property type="project" value="InterPro"/>
</dbReference>
<sequence length="215" mass="23667">MRILDCGLVEYREALALQERLAAEIAAGNEEETLLLLEHPAVYTIGRGGDLANILDSTLPVERINRGGDVAWHGPGQLVGYPLVHLGRRGRDLHRWMRFLEEVLIATLVAFHIPAHRVAGQTGVWSSRGKIGFIGVGVRHWVTLHGFALNVCPDLRSYERINPCGLAGCAVSSMMMETQTPPSMAEVKHTAPVLFLQQVTKHLPRTPPPPSLVPR</sequence>
<dbReference type="Gene3D" id="3.30.930.10">
    <property type="entry name" value="Bira Bifunctional Protein, Domain 2"/>
    <property type="match status" value="1"/>
</dbReference>
<evidence type="ECO:0000256" key="7">
    <source>
        <dbReference type="PIRSR" id="PIRSR016262-1"/>
    </source>
</evidence>
<comment type="catalytic activity">
    <reaction evidence="5 6">
        <text>octanoyl-[ACP] + L-lysyl-[protein] = N(6)-octanoyl-L-lysyl-[protein] + holo-[ACP] + H(+)</text>
        <dbReference type="Rhea" id="RHEA:17665"/>
        <dbReference type="Rhea" id="RHEA-COMP:9636"/>
        <dbReference type="Rhea" id="RHEA-COMP:9685"/>
        <dbReference type="Rhea" id="RHEA-COMP:9752"/>
        <dbReference type="Rhea" id="RHEA-COMP:9928"/>
        <dbReference type="ChEBI" id="CHEBI:15378"/>
        <dbReference type="ChEBI" id="CHEBI:29969"/>
        <dbReference type="ChEBI" id="CHEBI:64479"/>
        <dbReference type="ChEBI" id="CHEBI:78463"/>
        <dbReference type="ChEBI" id="CHEBI:78809"/>
        <dbReference type="EC" id="2.3.1.181"/>
    </reaction>
</comment>
<feature type="binding site" evidence="5">
    <location>
        <begin position="146"/>
        <end position="148"/>
    </location>
    <ligand>
        <name>substrate</name>
    </ligand>
</feature>
<gene>
    <name evidence="5" type="primary">lipB</name>
    <name evidence="10" type="ordered locus">Despr_1497</name>
</gene>
<keyword evidence="3 5" id="KW-0012">Acyltransferase</keyword>
<dbReference type="EC" id="2.3.1.181" evidence="5 6"/>
<dbReference type="NCBIfam" id="NF010925">
    <property type="entry name" value="PRK14345.1"/>
    <property type="match status" value="1"/>
</dbReference>
<proteinExistence type="inferred from homology"/>
<dbReference type="PANTHER" id="PTHR10993">
    <property type="entry name" value="OCTANOYLTRANSFERASE"/>
    <property type="match status" value="1"/>
</dbReference>
<keyword evidence="2 5" id="KW-0808">Transferase</keyword>
<evidence type="ECO:0000313" key="11">
    <source>
        <dbReference type="Proteomes" id="UP000006365"/>
    </source>
</evidence>
<keyword evidence="5" id="KW-0963">Cytoplasm</keyword>
<comment type="caution">
    <text evidence="5">Lacks conserved residue(s) required for the propagation of feature annotation.</text>
</comment>
<dbReference type="CDD" id="cd16444">
    <property type="entry name" value="LipB"/>
    <property type="match status" value="1"/>
</dbReference>
<evidence type="ECO:0000256" key="2">
    <source>
        <dbReference type="ARBA" id="ARBA00022679"/>
    </source>
</evidence>